<dbReference type="GO" id="GO:0005829">
    <property type="term" value="C:cytosol"/>
    <property type="evidence" value="ECO:0007669"/>
    <property type="project" value="TreeGrafter"/>
</dbReference>
<keyword evidence="5 10" id="KW-0479">Metal-binding</keyword>
<dbReference type="InterPro" id="IPR004464">
    <property type="entry name" value="FBPase_class-2/SBPase"/>
</dbReference>
<dbReference type="Gene3D" id="3.40.190.90">
    <property type="match status" value="1"/>
</dbReference>
<evidence type="ECO:0000256" key="9">
    <source>
        <dbReference type="PIRNR" id="PIRNR004532"/>
    </source>
</evidence>
<feature type="binding site" evidence="10">
    <location>
        <position position="101"/>
    </location>
    <ligand>
        <name>Mn(2+)</name>
        <dbReference type="ChEBI" id="CHEBI:29035"/>
        <label>2</label>
    </ligand>
</feature>
<dbReference type="RefSeq" id="WP_187686925.1">
    <property type="nucleotide sequence ID" value="NZ_AP023396.1"/>
</dbReference>
<dbReference type="EMBL" id="AP023396">
    <property type="protein sequence ID" value="BCK53367.1"/>
    <property type="molecule type" value="Genomic_DNA"/>
</dbReference>
<protein>
    <recommendedName>
        <fullName evidence="9">Fructose-1,6-bisphosphatase</fullName>
    </recommendedName>
</protein>
<comment type="catalytic activity">
    <reaction evidence="1">
        <text>beta-D-fructose 1,6-bisphosphate + H2O = beta-D-fructose 6-phosphate + phosphate</text>
        <dbReference type="Rhea" id="RHEA:11064"/>
        <dbReference type="ChEBI" id="CHEBI:15377"/>
        <dbReference type="ChEBI" id="CHEBI:32966"/>
        <dbReference type="ChEBI" id="CHEBI:43474"/>
        <dbReference type="ChEBI" id="CHEBI:57634"/>
        <dbReference type="EC" id="3.1.3.11"/>
    </reaction>
</comment>
<dbReference type="PANTHER" id="PTHR30447">
    <property type="entry name" value="FRUCTOSE-1,6-BISPHOSPHATASE CLASS 2"/>
    <property type="match status" value="1"/>
</dbReference>
<comment type="similarity">
    <text evidence="4 9">Belongs to the FBPase class 2 family.</text>
</comment>
<evidence type="ECO:0000256" key="8">
    <source>
        <dbReference type="ARBA" id="ARBA00023277"/>
    </source>
</evidence>
<dbReference type="SUPFAM" id="SSF56655">
    <property type="entry name" value="Carbohydrate phosphatase"/>
    <property type="match status" value="1"/>
</dbReference>
<name>A0A7G1KDQ6_9NOCA</name>
<sequence length="347" mass="36308">MTAPTPASSRREAPDRNLALELVRVTEAGAMAAGRWVGRGDKEGGDGAAVDAMRQLVATVSMRGIVVIGEGEKDEAPMLYNGEAVGDGTGPEVDFAVDPIDGTTLMSKGSPGAIAVLAVAERGAMFDPSAVFYMEKIAVGPEAADVIDLSAPIAENLRRVAKAKNSSVSDLTVCVLDRPRHARHIQEVRDAGARIRLISDGDVAGAIATARPDSGTDMLIGIGGTPEGIIAAAALRCMGGALQAQLAPKDDEERQKAIDAGHDLDRILSTEDLVSGENVFFCATGVTDGDLLRGVRYFSGGASTQSIVMRSKSGTVRMIDAYHRLTKLREYSSVNFTGDEDAAPPMP</sequence>
<dbReference type="CDD" id="cd01516">
    <property type="entry name" value="FBPase_glpX"/>
    <property type="match status" value="1"/>
</dbReference>
<feature type="binding site" evidence="10">
    <location>
        <position position="70"/>
    </location>
    <ligand>
        <name>Mn(2+)</name>
        <dbReference type="ChEBI" id="CHEBI:29035"/>
        <label>1</label>
    </ligand>
</feature>
<feature type="binding site" evidence="10">
    <location>
        <position position="227"/>
    </location>
    <ligand>
        <name>Mn(2+)</name>
        <dbReference type="ChEBI" id="CHEBI:29035"/>
        <label>2</label>
    </ligand>
</feature>
<feature type="binding site" evidence="11">
    <location>
        <begin position="200"/>
        <end position="202"/>
    </location>
    <ligand>
        <name>substrate</name>
    </ligand>
</feature>
<evidence type="ECO:0000256" key="10">
    <source>
        <dbReference type="PIRSR" id="PIRSR004532-1"/>
    </source>
</evidence>
<feature type="binding site" evidence="11">
    <location>
        <position position="133"/>
    </location>
    <ligand>
        <name>substrate</name>
    </ligand>
</feature>
<proteinExistence type="inferred from homology"/>
<reference evidence="12 13" key="1">
    <citation type="submission" date="2020-08" db="EMBL/GenBank/DDBJ databases">
        <title>Genome Sequencing of Nocardia wallacei strain FMUON74 and assembly.</title>
        <authorList>
            <person name="Toyokawa M."/>
            <person name="Uesaka K."/>
        </authorList>
    </citation>
    <scope>NUCLEOTIDE SEQUENCE [LARGE SCALE GENOMIC DNA]</scope>
    <source>
        <strain evidence="12 13">FMUON74</strain>
    </source>
</reference>
<comment type="cofactor">
    <cofactor evidence="10">
        <name>Mn(2+)</name>
        <dbReference type="ChEBI" id="CHEBI:29035"/>
    </cofactor>
</comment>
<dbReference type="GO" id="GO:0042132">
    <property type="term" value="F:fructose 1,6-bisphosphate 1-phosphatase activity"/>
    <property type="evidence" value="ECO:0007669"/>
    <property type="project" value="UniProtKB-EC"/>
</dbReference>
<dbReference type="GeneID" id="80345749"/>
<feature type="binding site" evidence="11">
    <location>
        <position position="224"/>
    </location>
    <ligand>
        <name>substrate</name>
    </ligand>
</feature>
<feature type="binding site" evidence="11">
    <location>
        <begin position="178"/>
        <end position="180"/>
    </location>
    <ligand>
        <name>substrate</name>
    </ligand>
</feature>
<evidence type="ECO:0000256" key="11">
    <source>
        <dbReference type="PIRSR" id="PIRSR004532-2"/>
    </source>
</evidence>
<dbReference type="Pfam" id="PF03320">
    <property type="entry name" value="FBPase_glpX"/>
    <property type="match status" value="1"/>
</dbReference>
<keyword evidence="6" id="KW-0378">Hydrolase</keyword>
<organism evidence="12 13">
    <name type="scientific">Nocardia wallacei</name>
    <dbReference type="NCBI Taxonomy" id="480035"/>
    <lineage>
        <taxon>Bacteria</taxon>
        <taxon>Bacillati</taxon>
        <taxon>Actinomycetota</taxon>
        <taxon>Actinomycetes</taxon>
        <taxon>Mycobacteriales</taxon>
        <taxon>Nocardiaceae</taxon>
        <taxon>Nocardia</taxon>
    </lineage>
</organism>
<feature type="binding site" evidence="11">
    <location>
        <begin position="101"/>
        <end position="103"/>
    </location>
    <ligand>
        <name>substrate</name>
    </ligand>
</feature>
<evidence type="ECO:0000256" key="3">
    <source>
        <dbReference type="ARBA" id="ARBA00004742"/>
    </source>
</evidence>
<dbReference type="FunFam" id="3.40.190.90:FF:000001">
    <property type="entry name" value="Fructose-1,6-bisphosphatase"/>
    <property type="match status" value="1"/>
</dbReference>
<dbReference type="PIRSF" id="PIRSF004532">
    <property type="entry name" value="GlpX"/>
    <property type="match status" value="1"/>
</dbReference>
<evidence type="ECO:0000256" key="7">
    <source>
        <dbReference type="ARBA" id="ARBA00023211"/>
    </source>
</evidence>
<dbReference type="UniPathway" id="UPA00138"/>
<comment type="subcellular location">
    <subcellularLocation>
        <location evidence="2">Cytoplasm</location>
    </subcellularLocation>
</comment>
<comment type="pathway">
    <text evidence="3">Carbohydrate biosynthesis; gluconeogenesis.</text>
</comment>
<gene>
    <name evidence="12" type="primary">glpX</name>
    <name evidence="12" type="ORF">NWFMUON74_11390</name>
</gene>
<dbReference type="Gene3D" id="3.30.540.10">
    <property type="entry name" value="Fructose-1,6-Bisphosphatase, subunit A, domain 1"/>
    <property type="match status" value="1"/>
</dbReference>
<dbReference type="GO" id="GO:0006071">
    <property type="term" value="P:glycerol metabolic process"/>
    <property type="evidence" value="ECO:0007669"/>
    <property type="project" value="InterPro"/>
</dbReference>
<dbReference type="PANTHER" id="PTHR30447:SF0">
    <property type="entry name" value="FRUCTOSE-1,6-BISPHOSPHATASE 1 CLASS 2-RELATED"/>
    <property type="match status" value="1"/>
</dbReference>
<evidence type="ECO:0000256" key="4">
    <source>
        <dbReference type="ARBA" id="ARBA00008989"/>
    </source>
</evidence>
<evidence type="ECO:0000256" key="6">
    <source>
        <dbReference type="ARBA" id="ARBA00022801"/>
    </source>
</evidence>
<dbReference type="AlphaFoldDB" id="A0A7G1KDQ6"/>
<dbReference type="KEGG" id="nwl:NWFMUON74_11390"/>
<evidence type="ECO:0000313" key="12">
    <source>
        <dbReference type="EMBL" id="BCK53367.1"/>
    </source>
</evidence>
<keyword evidence="7 10" id="KW-0464">Manganese</keyword>
<dbReference type="Proteomes" id="UP000516173">
    <property type="component" value="Chromosome"/>
</dbReference>
<keyword evidence="8 9" id="KW-0119">Carbohydrate metabolism</keyword>
<feature type="binding site" evidence="10">
    <location>
        <position position="46"/>
    </location>
    <ligand>
        <name>Mn(2+)</name>
        <dbReference type="ChEBI" id="CHEBI:29035"/>
        <label>1</label>
    </ligand>
</feature>
<dbReference type="GO" id="GO:0030388">
    <property type="term" value="P:fructose 1,6-bisphosphate metabolic process"/>
    <property type="evidence" value="ECO:0007669"/>
    <property type="project" value="TreeGrafter"/>
</dbReference>
<evidence type="ECO:0000313" key="13">
    <source>
        <dbReference type="Proteomes" id="UP000516173"/>
    </source>
</evidence>
<evidence type="ECO:0000256" key="1">
    <source>
        <dbReference type="ARBA" id="ARBA00001273"/>
    </source>
</evidence>
<evidence type="ECO:0000256" key="5">
    <source>
        <dbReference type="ARBA" id="ARBA00022723"/>
    </source>
</evidence>
<accession>A0A7G1KDQ6</accession>
<keyword evidence="13" id="KW-1185">Reference proteome</keyword>
<feature type="binding site" evidence="10">
    <location>
        <position position="98"/>
    </location>
    <ligand>
        <name>Mn(2+)</name>
        <dbReference type="ChEBI" id="CHEBI:29035"/>
        <label>2</label>
    </ligand>
</feature>
<dbReference type="NCBIfam" id="TIGR00330">
    <property type="entry name" value="glpX"/>
    <property type="match status" value="1"/>
</dbReference>
<dbReference type="GO" id="GO:0046872">
    <property type="term" value="F:metal ion binding"/>
    <property type="evidence" value="ECO:0007669"/>
    <property type="project" value="UniProtKB-KW"/>
</dbReference>
<evidence type="ECO:0000256" key="2">
    <source>
        <dbReference type="ARBA" id="ARBA00004496"/>
    </source>
</evidence>
<dbReference type="GO" id="GO:0006094">
    <property type="term" value="P:gluconeogenesis"/>
    <property type="evidence" value="ECO:0007669"/>
    <property type="project" value="UniProtKB-UniPathway"/>
</dbReference>